<accession>A0A0H0DIJ4</accession>
<dbReference type="Gene3D" id="2.60.40.1090">
    <property type="entry name" value="Fimbrial-type adhesion domain"/>
    <property type="match status" value="1"/>
</dbReference>
<dbReference type="GeneID" id="93156822"/>
<evidence type="ECO:0000256" key="1">
    <source>
        <dbReference type="SAM" id="SignalP"/>
    </source>
</evidence>
<dbReference type="Proteomes" id="UP000250603">
    <property type="component" value="Unassembled WGS sequence"/>
</dbReference>
<dbReference type="EMBL" id="QMCK01000013">
    <property type="protein sequence ID" value="RAY29006.1"/>
    <property type="molecule type" value="Genomic_DNA"/>
</dbReference>
<keyword evidence="8" id="KW-1185">Reference proteome</keyword>
<dbReference type="SUPFAM" id="SSF49401">
    <property type="entry name" value="Bacterial adhesins"/>
    <property type="match status" value="1"/>
</dbReference>
<evidence type="ECO:0000313" key="8">
    <source>
        <dbReference type="Proteomes" id="UP000250603"/>
    </source>
</evidence>
<dbReference type="InterPro" id="IPR008966">
    <property type="entry name" value="Adhesion_dom_sf"/>
</dbReference>
<keyword evidence="1" id="KW-0732">Signal</keyword>
<dbReference type="EMBL" id="JACSEP010000014">
    <property type="protein sequence ID" value="MBC6323523.1"/>
    <property type="molecule type" value="Genomic_DNA"/>
</dbReference>
<organism evidence="4">
    <name type="scientific">Enterobacter kobei</name>
    <dbReference type="NCBI Taxonomy" id="208224"/>
    <lineage>
        <taxon>Bacteria</taxon>
        <taxon>Pseudomonadati</taxon>
        <taxon>Pseudomonadota</taxon>
        <taxon>Gammaproteobacteria</taxon>
        <taxon>Enterobacterales</taxon>
        <taxon>Enterobacteriaceae</taxon>
        <taxon>Enterobacter</taxon>
        <taxon>Enterobacter cloacae complex</taxon>
    </lineage>
</organism>
<gene>
    <name evidence="4" type="ORF">B9Q37_18300</name>
    <name evidence="5" type="ORF">DP181_04465</name>
    <name evidence="3" type="ORF">H9R40_09765</name>
    <name evidence="6" type="ORF">M2B19_21120</name>
</gene>
<dbReference type="Pfam" id="PF00419">
    <property type="entry name" value="Fimbrial"/>
    <property type="match status" value="1"/>
</dbReference>
<dbReference type="RefSeq" id="WP_014885263.1">
    <property type="nucleotide sequence ID" value="NC_018405.1"/>
</dbReference>
<feature type="domain" description="Fimbrial-type adhesion" evidence="2">
    <location>
        <begin position="31"/>
        <end position="185"/>
    </location>
</feature>
<dbReference type="KEGG" id="eno:ECENHK_18970"/>
<evidence type="ECO:0000313" key="4">
    <source>
        <dbReference type="EMBL" id="PJD71631.1"/>
    </source>
</evidence>
<dbReference type="Proteomes" id="UP000230495">
    <property type="component" value="Unassembled WGS sequence"/>
</dbReference>
<evidence type="ECO:0000313" key="5">
    <source>
        <dbReference type="EMBL" id="RAY29006.1"/>
    </source>
</evidence>
<feature type="signal peptide" evidence="1">
    <location>
        <begin position="1"/>
        <end position="23"/>
    </location>
</feature>
<feature type="chain" id="PRO_5044545640" evidence="1">
    <location>
        <begin position="24"/>
        <end position="186"/>
    </location>
</feature>
<dbReference type="AlphaFoldDB" id="A0A0P8N305"/>
<reference evidence="4 7" key="1">
    <citation type="journal article" date="2017" name="J. Antimicrob. Chemother.">
        <title>Characterization of the population structure, drug resistance mechanisms and plasmids of the community-associated Enterobacter cloacae complex in China.</title>
        <authorList>
            <person name="Zhou K."/>
            <person name="Yu W."/>
            <person name="Cao X."/>
            <person name="Shen P."/>
            <person name="Lu H."/>
            <person name="Luo Q."/>
            <person name="Rossen J.W.A."/>
            <person name="Xiao Y."/>
        </authorList>
    </citation>
    <scope>NUCLEOTIDE SEQUENCE [LARGE SCALE GENOMIC DNA]</scope>
    <source>
        <strain evidence="4">ECC1097</strain>
    </source>
</reference>
<dbReference type="PANTHER" id="PTHR33420:SF11">
    <property type="entry name" value="FIMBRIAL-LIKE PROTEIN"/>
    <property type="match status" value="1"/>
</dbReference>
<accession>A0A0P8N305</accession>
<reference evidence="5 8" key="2">
    <citation type="submission" date="2018-06" db="EMBL/GenBank/DDBJ databases">
        <title>ACT-28, a chromosomally-encoded AmpC with carbapenemase activity from Enterobacter kobei.</title>
        <authorList>
            <person name="Jousset A.B."/>
            <person name="Oueslati S."/>
            <person name="Bernabeu S."/>
            <person name="Takissian J."/>
            <person name="Creton E."/>
            <person name="Vogel A."/>
            <person name="Cotellon G."/>
            <person name="Bonnin R.A."/>
            <person name="Dortet L."/>
            <person name="Naas T."/>
        </authorList>
    </citation>
    <scope>NUCLEOTIDE SEQUENCE [LARGE SCALE GENOMIC DNA]</scope>
    <source>
        <strain evidence="5 8">149H6</strain>
    </source>
</reference>
<sequence>MHAGKKALLAVAMATIVSGSAFAADQGSGKIKFKGVVIDAPCSIAPDSVDKEVDLGEVTTAVINANKKSTPVAVDINLQNCVLSDPDDETATPITKVEVTFSSTATYASDTSLLSNTYASGAENVGVRLLDNDEANITLGSAKTVDLLPNSDTQTLHFKARMEVPTGTTATAGQVEANANYVLMYK</sequence>
<protein>
    <submittedName>
        <fullName evidence="4">Fimbrial protein</fullName>
    </submittedName>
</protein>
<dbReference type="EMBL" id="NEEU01000015">
    <property type="protein sequence ID" value="PJD71631.1"/>
    <property type="molecule type" value="Genomic_DNA"/>
</dbReference>
<dbReference type="InterPro" id="IPR050263">
    <property type="entry name" value="Bact_Fimbrial_Adh_Pro"/>
</dbReference>
<dbReference type="GO" id="GO:0009289">
    <property type="term" value="C:pilus"/>
    <property type="evidence" value="ECO:0007669"/>
    <property type="project" value="InterPro"/>
</dbReference>
<evidence type="ECO:0000313" key="7">
    <source>
        <dbReference type="Proteomes" id="UP000230495"/>
    </source>
</evidence>
<accession>A0A0F0YEK0</accession>
<dbReference type="Proteomes" id="UP001228563">
    <property type="component" value="Chromosome"/>
</dbReference>
<reference evidence="6" key="4">
    <citation type="submission" date="2022-04" db="EMBL/GenBank/DDBJ databases">
        <title>Co-occurrence of mcr-9 and blaNDM-1 in multidrug-resistant Enterobacter kobei strain isolated from an infant with urinary infection.</title>
        <authorList>
            <person name="Zeng H."/>
        </authorList>
    </citation>
    <scope>NUCLEOTIDE SEQUENCE</scope>
    <source>
        <strain evidence="6">EC1382</strain>
    </source>
</reference>
<proteinExistence type="predicted"/>
<dbReference type="Proteomes" id="UP000613022">
    <property type="component" value="Unassembled WGS sequence"/>
</dbReference>
<dbReference type="EMBL" id="CP096849">
    <property type="protein sequence ID" value="WMT65362.1"/>
    <property type="molecule type" value="Genomic_DNA"/>
</dbReference>
<evidence type="ECO:0000313" key="6">
    <source>
        <dbReference type="EMBL" id="WMT65362.1"/>
    </source>
</evidence>
<dbReference type="PANTHER" id="PTHR33420">
    <property type="entry name" value="FIMBRIAL SUBUNIT ELFA-RELATED"/>
    <property type="match status" value="1"/>
</dbReference>
<evidence type="ECO:0000313" key="3">
    <source>
        <dbReference type="EMBL" id="MBC6323523.1"/>
    </source>
</evidence>
<evidence type="ECO:0000259" key="2">
    <source>
        <dbReference type="Pfam" id="PF00419"/>
    </source>
</evidence>
<reference evidence="3" key="3">
    <citation type="submission" date="2020-08" db="EMBL/GenBank/DDBJ databases">
        <title>Distribution of Beta-Lactamase Producing Gram-Negative Bacterial Isolates in Isabela River of Santo Domingo, Dominican Republic.</title>
        <authorList>
            <person name="Calderon V."/>
            <person name="Del Rosario C."/>
            <person name="Duarte A."/>
            <person name="Bonnelly R."/>
            <person name="Barauna R."/>
            <person name="Ramos R.T."/>
            <person name="Perdomo O.P."/>
            <person name="Rodriguez De Francisco L.E."/>
            <person name="Franco De Los Santos E.F."/>
        </authorList>
    </citation>
    <scope>NUCLEOTIDE SEQUENCE</scope>
    <source>
        <strain evidence="3">INTEC_BI4_1.1</strain>
    </source>
</reference>
<dbReference type="OrthoDB" id="6522787at2"/>
<dbReference type="GO" id="GO:0043709">
    <property type="term" value="P:cell adhesion involved in single-species biofilm formation"/>
    <property type="evidence" value="ECO:0007669"/>
    <property type="project" value="TreeGrafter"/>
</dbReference>
<dbReference type="InterPro" id="IPR036937">
    <property type="entry name" value="Adhesion_dom_fimbrial_sf"/>
</dbReference>
<name>A0A0P8N305_9ENTR</name>
<dbReference type="InterPro" id="IPR000259">
    <property type="entry name" value="Adhesion_dom_fimbrial"/>
</dbReference>